<dbReference type="EMBL" id="BJYR01000016">
    <property type="protein sequence ID" value="GEO00618.1"/>
    <property type="molecule type" value="Genomic_DNA"/>
</dbReference>
<evidence type="ECO:0000256" key="1">
    <source>
        <dbReference type="ARBA" id="ARBA00004651"/>
    </source>
</evidence>
<keyword evidence="3" id="KW-1003">Cell membrane</keyword>
<keyword evidence="5 7" id="KW-1133">Transmembrane helix</keyword>
<dbReference type="Gene3D" id="1.20.1250.20">
    <property type="entry name" value="MFS general substrate transporter like domains"/>
    <property type="match status" value="1"/>
</dbReference>
<evidence type="ECO:0000256" key="5">
    <source>
        <dbReference type="ARBA" id="ARBA00022989"/>
    </source>
</evidence>
<name>A0A512ALQ0_9SPHN</name>
<dbReference type="CDD" id="cd06173">
    <property type="entry name" value="MFS_MefA_like"/>
    <property type="match status" value="1"/>
</dbReference>
<dbReference type="RefSeq" id="WP_246135192.1">
    <property type="nucleotide sequence ID" value="NZ_BJYR01000016.1"/>
</dbReference>
<feature type="transmembrane region" description="Helical" evidence="7">
    <location>
        <begin position="103"/>
        <end position="126"/>
    </location>
</feature>
<gene>
    <name evidence="9" type="ORF">NSE01_24500</name>
</gene>
<keyword evidence="10" id="KW-1185">Reference proteome</keyword>
<feature type="domain" description="Major facilitator superfamily (MFS) profile" evidence="8">
    <location>
        <begin position="1"/>
        <end position="220"/>
    </location>
</feature>
<sequence length="445" mass="46541">MLGKGAPHCHSGGVTITEDEPRSPLDIPDYRRFWLARFLSVFATTGMVVVLGYQLYDVARGQYGMSIPAAAFQLGLLGLAQFLPVLLLTPVAGLIADRYDRRIVAGLAVAIDMVVAIVLAAATIAGHLNLPLLFALGALHGTARVFIGPAMASIAPNVVPVRLMPRAVAINSMAWQTGSVGGPAIAGLLFAQVPALPYVISALLLALATLSVFRIRPLPPPDENKRAHPLSQIVGGLTFVWNDRFLFGCVTLDLFAVLLGGATALLPVYARDILMIGGHHVGANGLGIMRAAPGAGAVVVALLLARKPIESGVGAKMLIAVAVYGAATIGFGLSRDYFFSLLMLAALGAADMVSVFIRNTLVQLYTPDSVRGRVSAISGLAISASNELGEMQSGVAAALLGATGAVVFGGVGAIVITVMWAVWFPELRLVRTFSDKTLHQKEHAT</sequence>
<feature type="transmembrane region" description="Helical" evidence="7">
    <location>
        <begin position="196"/>
        <end position="215"/>
    </location>
</feature>
<dbReference type="InterPro" id="IPR010290">
    <property type="entry name" value="TM_effector"/>
</dbReference>
<feature type="transmembrane region" description="Helical" evidence="7">
    <location>
        <begin position="245"/>
        <end position="266"/>
    </location>
</feature>
<evidence type="ECO:0000259" key="8">
    <source>
        <dbReference type="PROSITE" id="PS50850"/>
    </source>
</evidence>
<dbReference type="InterPro" id="IPR020846">
    <property type="entry name" value="MFS_dom"/>
</dbReference>
<evidence type="ECO:0000256" key="4">
    <source>
        <dbReference type="ARBA" id="ARBA00022692"/>
    </source>
</evidence>
<dbReference type="PANTHER" id="PTHR23513:SF9">
    <property type="entry name" value="ENTEROBACTIN EXPORTER ENTS"/>
    <property type="match status" value="1"/>
</dbReference>
<feature type="transmembrane region" description="Helical" evidence="7">
    <location>
        <begin position="76"/>
        <end position="96"/>
    </location>
</feature>
<keyword evidence="4 7" id="KW-0812">Transmembrane</keyword>
<dbReference type="SUPFAM" id="SSF103473">
    <property type="entry name" value="MFS general substrate transporter"/>
    <property type="match status" value="1"/>
</dbReference>
<evidence type="ECO:0000313" key="9">
    <source>
        <dbReference type="EMBL" id="GEO00618.1"/>
    </source>
</evidence>
<evidence type="ECO:0000256" key="6">
    <source>
        <dbReference type="ARBA" id="ARBA00023136"/>
    </source>
</evidence>
<keyword evidence="2" id="KW-0813">Transport</keyword>
<comment type="subcellular location">
    <subcellularLocation>
        <location evidence="1">Cell membrane</location>
        <topology evidence="1">Multi-pass membrane protein</topology>
    </subcellularLocation>
</comment>
<dbReference type="GO" id="GO:0022857">
    <property type="term" value="F:transmembrane transporter activity"/>
    <property type="evidence" value="ECO:0007669"/>
    <property type="project" value="InterPro"/>
</dbReference>
<reference evidence="9 10" key="1">
    <citation type="submission" date="2019-07" db="EMBL/GenBank/DDBJ databases">
        <title>Whole genome shotgun sequence of Novosphingobium sediminis NBRC 106119.</title>
        <authorList>
            <person name="Hosoyama A."/>
            <person name="Uohara A."/>
            <person name="Ohji S."/>
            <person name="Ichikawa N."/>
        </authorList>
    </citation>
    <scope>NUCLEOTIDE SEQUENCE [LARGE SCALE GENOMIC DNA]</scope>
    <source>
        <strain evidence="9 10">NBRC 106119</strain>
    </source>
</reference>
<dbReference type="PROSITE" id="PS50850">
    <property type="entry name" value="MFS"/>
    <property type="match status" value="1"/>
</dbReference>
<comment type="caution">
    <text evidence="9">The sequence shown here is derived from an EMBL/GenBank/DDBJ whole genome shotgun (WGS) entry which is preliminary data.</text>
</comment>
<dbReference type="Pfam" id="PF05977">
    <property type="entry name" value="MFS_3"/>
    <property type="match status" value="1"/>
</dbReference>
<feature type="transmembrane region" description="Helical" evidence="7">
    <location>
        <begin position="395"/>
        <end position="423"/>
    </location>
</feature>
<feature type="transmembrane region" description="Helical" evidence="7">
    <location>
        <begin position="286"/>
        <end position="305"/>
    </location>
</feature>
<dbReference type="PANTHER" id="PTHR23513">
    <property type="entry name" value="INTEGRAL MEMBRANE EFFLUX PROTEIN-RELATED"/>
    <property type="match status" value="1"/>
</dbReference>
<dbReference type="GO" id="GO:0005886">
    <property type="term" value="C:plasma membrane"/>
    <property type="evidence" value="ECO:0007669"/>
    <property type="project" value="UniProtKB-SubCell"/>
</dbReference>
<organism evidence="9 10">
    <name type="scientific">Novosphingobium sediminis</name>
    <dbReference type="NCBI Taxonomy" id="707214"/>
    <lineage>
        <taxon>Bacteria</taxon>
        <taxon>Pseudomonadati</taxon>
        <taxon>Pseudomonadota</taxon>
        <taxon>Alphaproteobacteria</taxon>
        <taxon>Sphingomonadales</taxon>
        <taxon>Sphingomonadaceae</taxon>
        <taxon>Novosphingobium</taxon>
    </lineage>
</organism>
<feature type="transmembrane region" description="Helical" evidence="7">
    <location>
        <begin position="34"/>
        <end position="56"/>
    </location>
</feature>
<keyword evidence="6 7" id="KW-0472">Membrane</keyword>
<evidence type="ECO:0000256" key="7">
    <source>
        <dbReference type="SAM" id="Phobius"/>
    </source>
</evidence>
<evidence type="ECO:0000256" key="3">
    <source>
        <dbReference type="ARBA" id="ARBA00022475"/>
    </source>
</evidence>
<feature type="transmembrane region" description="Helical" evidence="7">
    <location>
        <begin position="317"/>
        <end position="333"/>
    </location>
</feature>
<feature type="transmembrane region" description="Helical" evidence="7">
    <location>
        <begin position="339"/>
        <end position="357"/>
    </location>
</feature>
<evidence type="ECO:0000256" key="2">
    <source>
        <dbReference type="ARBA" id="ARBA00022448"/>
    </source>
</evidence>
<dbReference type="InterPro" id="IPR036259">
    <property type="entry name" value="MFS_trans_sf"/>
</dbReference>
<evidence type="ECO:0000313" key="10">
    <source>
        <dbReference type="Proteomes" id="UP000321464"/>
    </source>
</evidence>
<dbReference type="AlphaFoldDB" id="A0A512ALQ0"/>
<dbReference type="Proteomes" id="UP000321464">
    <property type="component" value="Unassembled WGS sequence"/>
</dbReference>
<protein>
    <submittedName>
        <fullName evidence="9">MFS transporter</fullName>
    </submittedName>
</protein>
<accession>A0A512ALQ0</accession>
<proteinExistence type="predicted"/>